<feature type="transmembrane region" description="Helical" evidence="5">
    <location>
        <begin position="435"/>
        <end position="457"/>
    </location>
</feature>
<reference evidence="7 8" key="1">
    <citation type="submission" date="2020-07" db="EMBL/GenBank/DDBJ databases">
        <title>Genomic Encyclopedia of Type Strains, Phase IV (KMG-IV): sequencing the most valuable type-strain genomes for metagenomic binning, comparative biology and taxonomic classification.</title>
        <authorList>
            <person name="Goeker M."/>
        </authorList>
    </citation>
    <scope>NUCLEOTIDE SEQUENCE [LARGE SCALE GENOMIC DNA]</scope>
    <source>
        <strain evidence="7 8">DSM 45533</strain>
    </source>
</reference>
<keyword evidence="3 5" id="KW-1133">Transmembrane helix</keyword>
<evidence type="ECO:0000256" key="5">
    <source>
        <dbReference type="SAM" id="Phobius"/>
    </source>
</evidence>
<keyword evidence="4 5" id="KW-0472">Membrane</keyword>
<gene>
    <name evidence="7" type="ORF">HNR30_004490</name>
</gene>
<dbReference type="PROSITE" id="PS50850">
    <property type="entry name" value="MFS"/>
    <property type="match status" value="1"/>
</dbReference>
<evidence type="ECO:0000256" key="4">
    <source>
        <dbReference type="ARBA" id="ARBA00023136"/>
    </source>
</evidence>
<accession>A0A7W0CKZ7</accession>
<feature type="transmembrane region" description="Helical" evidence="5">
    <location>
        <begin position="147"/>
        <end position="169"/>
    </location>
</feature>
<evidence type="ECO:0000256" key="3">
    <source>
        <dbReference type="ARBA" id="ARBA00022989"/>
    </source>
</evidence>
<feature type="transmembrane region" description="Helical" evidence="5">
    <location>
        <begin position="341"/>
        <end position="363"/>
    </location>
</feature>
<dbReference type="RefSeq" id="WP_181611830.1">
    <property type="nucleotide sequence ID" value="NZ_BAABAM010000003.1"/>
</dbReference>
<dbReference type="InterPro" id="IPR036259">
    <property type="entry name" value="MFS_trans_sf"/>
</dbReference>
<organism evidence="7 8">
    <name type="scientific">Nonomuraea soli</name>
    <dbReference type="NCBI Taxonomy" id="1032476"/>
    <lineage>
        <taxon>Bacteria</taxon>
        <taxon>Bacillati</taxon>
        <taxon>Actinomycetota</taxon>
        <taxon>Actinomycetes</taxon>
        <taxon>Streptosporangiales</taxon>
        <taxon>Streptosporangiaceae</taxon>
        <taxon>Nonomuraea</taxon>
    </lineage>
</organism>
<dbReference type="PANTHER" id="PTHR23501">
    <property type="entry name" value="MAJOR FACILITATOR SUPERFAMILY"/>
    <property type="match status" value="1"/>
</dbReference>
<dbReference type="PRINTS" id="PR01036">
    <property type="entry name" value="TCRTETB"/>
</dbReference>
<keyword evidence="8" id="KW-1185">Reference proteome</keyword>
<dbReference type="Gene3D" id="1.20.1250.20">
    <property type="entry name" value="MFS general substrate transporter like domains"/>
    <property type="match status" value="1"/>
</dbReference>
<name>A0A7W0CKZ7_9ACTN</name>
<feature type="transmembrane region" description="Helical" evidence="5">
    <location>
        <begin position="175"/>
        <end position="197"/>
    </location>
</feature>
<feature type="transmembrane region" description="Helical" evidence="5">
    <location>
        <begin position="244"/>
        <end position="264"/>
    </location>
</feature>
<dbReference type="AlphaFoldDB" id="A0A7W0CKZ7"/>
<feature type="transmembrane region" description="Helical" evidence="5">
    <location>
        <begin position="276"/>
        <end position="297"/>
    </location>
</feature>
<evidence type="ECO:0000256" key="1">
    <source>
        <dbReference type="ARBA" id="ARBA00004651"/>
    </source>
</evidence>
<feature type="transmembrane region" description="Helical" evidence="5">
    <location>
        <begin position="24"/>
        <end position="46"/>
    </location>
</feature>
<dbReference type="InterPro" id="IPR011701">
    <property type="entry name" value="MFS"/>
</dbReference>
<dbReference type="SUPFAM" id="SSF103473">
    <property type="entry name" value="MFS general substrate transporter"/>
    <property type="match status" value="1"/>
</dbReference>
<dbReference type="InterPro" id="IPR020846">
    <property type="entry name" value="MFS_dom"/>
</dbReference>
<dbReference type="GO" id="GO:0005886">
    <property type="term" value="C:plasma membrane"/>
    <property type="evidence" value="ECO:0007669"/>
    <property type="project" value="UniProtKB-SubCell"/>
</dbReference>
<comment type="caution">
    <text evidence="7">The sequence shown here is derived from an EMBL/GenBank/DDBJ whole genome shotgun (WGS) entry which is preliminary data.</text>
</comment>
<evidence type="ECO:0000313" key="7">
    <source>
        <dbReference type="EMBL" id="MBA2893136.1"/>
    </source>
</evidence>
<proteinExistence type="predicted"/>
<evidence type="ECO:0000259" key="6">
    <source>
        <dbReference type="PROSITE" id="PS50850"/>
    </source>
</evidence>
<sequence length="462" mass="47220">MTAPKTLDAPYVPPRIFGPQYRTATLGILLVVTLIAFEGMSVGVAMPKVSAELNALNLYGISFSAFLIASLFANVVAGLWSDRRGHTVPFLVGVGMFVAGMALAGAAGHAMVFVAARAVQGLGAGATIVAIYVMVARVYPPDARPKVFAALSAAWVVPAMVGPAVAGFVTEAFSWRWVFYGIIPLVVPALVMLLPALRQTAGTAGEPSSGPRSRPLPMSLAATATAGGAALLLAGLTGLQTSPVAGTVMAAVGLVALVLSLPRLLPPGAMRFGRGLPTTIMMRGLLSAAFFGVNTYIPLVLEEVKRFSTVQAGMALTFGALGWSLGSYLQSRKVVPAHTRIRRGAAFVTLGSLVTTVAMIPAVTGWIMVPAWIIAGFGMGIGMATVSVTAMKQSPANEQGANSAALSVTDMLGSALATGIAGAIVNVIGHQPDQLATGFVVVVGLMAVVGVLGVSVAGRVKD</sequence>
<evidence type="ECO:0000256" key="2">
    <source>
        <dbReference type="ARBA" id="ARBA00022692"/>
    </source>
</evidence>
<dbReference type="GO" id="GO:0022857">
    <property type="term" value="F:transmembrane transporter activity"/>
    <property type="evidence" value="ECO:0007669"/>
    <property type="project" value="InterPro"/>
</dbReference>
<dbReference type="Proteomes" id="UP000530928">
    <property type="component" value="Unassembled WGS sequence"/>
</dbReference>
<protein>
    <submittedName>
        <fullName evidence="7">MFS family permease</fullName>
    </submittedName>
</protein>
<feature type="transmembrane region" description="Helical" evidence="5">
    <location>
        <begin position="369"/>
        <end position="390"/>
    </location>
</feature>
<dbReference type="EMBL" id="JACDUR010000004">
    <property type="protein sequence ID" value="MBA2893136.1"/>
    <property type="molecule type" value="Genomic_DNA"/>
</dbReference>
<feature type="transmembrane region" description="Helical" evidence="5">
    <location>
        <begin position="309"/>
        <end position="329"/>
    </location>
</feature>
<dbReference type="PANTHER" id="PTHR23501:SF154">
    <property type="entry name" value="MULTIDRUG-EFFLUX TRANSPORTER RV1634-RELATED"/>
    <property type="match status" value="1"/>
</dbReference>
<feature type="transmembrane region" description="Helical" evidence="5">
    <location>
        <begin position="114"/>
        <end position="135"/>
    </location>
</feature>
<evidence type="ECO:0000313" key="8">
    <source>
        <dbReference type="Proteomes" id="UP000530928"/>
    </source>
</evidence>
<comment type="subcellular location">
    <subcellularLocation>
        <location evidence="1">Cell membrane</location>
        <topology evidence="1">Multi-pass membrane protein</topology>
    </subcellularLocation>
</comment>
<dbReference type="Pfam" id="PF07690">
    <property type="entry name" value="MFS_1"/>
    <property type="match status" value="1"/>
</dbReference>
<feature type="transmembrane region" description="Helical" evidence="5">
    <location>
        <begin position="218"/>
        <end position="238"/>
    </location>
</feature>
<keyword evidence="2 5" id="KW-0812">Transmembrane</keyword>
<feature type="transmembrane region" description="Helical" evidence="5">
    <location>
        <begin position="87"/>
        <end position="108"/>
    </location>
</feature>
<feature type="transmembrane region" description="Helical" evidence="5">
    <location>
        <begin position="411"/>
        <end position="429"/>
    </location>
</feature>
<feature type="domain" description="Major facilitator superfamily (MFS) profile" evidence="6">
    <location>
        <begin position="24"/>
        <end position="461"/>
    </location>
</feature>
<feature type="transmembrane region" description="Helical" evidence="5">
    <location>
        <begin position="58"/>
        <end position="80"/>
    </location>
</feature>